<evidence type="ECO:0000313" key="1">
    <source>
        <dbReference type="EMBL" id="MDS1824129.1"/>
    </source>
</evidence>
<organism evidence="1 2">
    <name type="scientific">Vibrio parahaemolyticus</name>
    <dbReference type="NCBI Taxonomy" id="670"/>
    <lineage>
        <taxon>Bacteria</taxon>
        <taxon>Pseudomonadati</taxon>
        <taxon>Pseudomonadota</taxon>
        <taxon>Gammaproteobacteria</taxon>
        <taxon>Vibrionales</taxon>
        <taxon>Vibrionaceae</taxon>
        <taxon>Vibrio</taxon>
    </lineage>
</organism>
<proteinExistence type="predicted"/>
<accession>A0AAW8Q8W0</accession>
<sequence>MLDVRDLLEFIGEDIKTCRPVYQLRNPKEPHTLQKLKAAGYVERKIKTTEGREVKAWITAN</sequence>
<dbReference type="RefSeq" id="WP_025527046.1">
    <property type="nucleotide sequence ID" value="NZ_JAAKZQ010000045.1"/>
</dbReference>
<reference evidence="1" key="1">
    <citation type="submission" date="2023-06" db="EMBL/GenBank/DDBJ databases">
        <title>Genomic Diversity of Vibrio spp. and Metagenomic Analysis of Pathogens in Florida Gulf Coastal Waters Following Hurricane Ian.</title>
        <authorList>
            <person name="Brumfield K.D."/>
        </authorList>
    </citation>
    <scope>NUCLEOTIDE SEQUENCE</scope>
    <source>
        <strain evidence="1">WBS2B-138</strain>
    </source>
</reference>
<dbReference type="Proteomes" id="UP001253193">
    <property type="component" value="Unassembled WGS sequence"/>
</dbReference>
<dbReference type="AlphaFoldDB" id="A0AAW8Q8W0"/>
<evidence type="ECO:0000313" key="2">
    <source>
        <dbReference type="Proteomes" id="UP001253193"/>
    </source>
</evidence>
<name>A0AAW8Q8W0_VIBPH</name>
<dbReference type="EMBL" id="JAUHGG010000016">
    <property type="protein sequence ID" value="MDS1824129.1"/>
    <property type="molecule type" value="Genomic_DNA"/>
</dbReference>
<gene>
    <name evidence="1" type="ORF">QX249_26230</name>
</gene>
<protein>
    <submittedName>
        <fullName evidence="1">Uncharacterized protein</fullName>
    </submittedName>
</protein>
<comment type="caution">
    <text evidence="1">The sequence shown here is derived from an EMBL/GenBank/DDBJ whole genome shotgun (WGS) entry which is preliminary data.</text>
</comment>